<dbReference type="InterPro" id="IPR020471">
    <property type="entry name" value="AKR"/>
</dbReference>
<evidence type="ECO:0000259" key="7">
    <source>
        <dbReference type="Pfam" id="PF00248"/>
    </source>
</evidence>
<dbReference type="GO" id="GO:0051596">
    <property type="term" value="P:methylglyoxal catabolic process"/>
    <property type="evidence" value="ECO:0007669"/>
    <property type="project" value="TreeGrafter"/>
</dbReference>
<gene>
    <name evidence="8" type="ORF">SAMN02982931_00212</name>
</gene>
<organism evidence="8 9">
    <name type="scientific">Bauldia litoralis</name>
    <dbReference type="NCBI Taxonomy" id="665467"/>
    <lineage>
        <taxon>Bacteria</taxon>
        <taxon>Pseudomonadati</taxon>
        <taxon>Pseudomonadota</taxon>
        <taxon>Alphaproteobacteria</taxon>
        <taxon>Hyphomicrobiales</taxon>
        <taxon>Kaistiaceae</taxon>
        <taxon>Bauldia</taxon>
    </lineage>
</organism>
<evidence type="ECO:0000256" key="4">
    <source>
        <dbReference type="PIRSR" id="PIRSR000097-1"/>
    </source>
</evidence>
<evidence type="ECO:0000313" key="8">
    <source>
        <dbReference type="EMBL" id="SDB03812.1"/>
    </source>
</evidence>
<dbReference type="EMBL" id="FMXQ01000001">
    <property type="protein sequence ID" value="SDB03812.1"/>
    <property type="molecule type" value="Genomic_DNA"/>
</dbReference>
<proteinExistence type="inferred from homology"/>
<dbReference type="PRINTS" id="PR00069">
    <property type="entry name" value="ALDKETRDTASE"/>
</dbReference>
<keyword evidence="9" id="KW-1185">Reference proteome</keyword>
<dbReference type="PROSITE" id="PS00063">
    <property type="entry name" value="ALDOKETO_REDUCTASE_3"/>
    <property type="match status" value="1"/>
</dbReference>
<evidence type="ECO:0000256" key="1">
    <source>
        <dbReference type="ARBA" id="ARBA00007905"/>
    </source>
</evidence>
<dbReference type="InterPro" id="IPR023210">
    <property type="entry name" value="NADP_OxRdtase_dom"/>
</dbReference>
<feature type="domain" description="NADP-dependent oxidoreductase" evidence="7">
    <location>
        <begin position="12"/>
        <end position="254"/>
    </location>
</feature>
<evidence type="ECO:0000313" key="9">
    <source>
        <dbReference type="Proteomes" id="UP000199071"/>
    </source>
</evidence>
<dbReference type="Gene3D" id="3.20.20.100">
    <property type="entry name" value="NADP-dependent oxidoreductase domain"/>
    <property type="match status" value="1"/>
</dbReference>
<name>A0A1G6A5W5_9HYPH</name>
<evidence type="ECO:0000256" key="6">
    <source>
        <dbReference type="PIRSR" id="PIRSR000097-3"/>
    </source>
</evidence>
<comment type="similarity">
    <text evidence="1">Belongs to the aldo/keto reductase family.</text>
</comment>
<dbReference type="PIRSF" id="PIRSF000097">
    <property type="entry name" value="AKR"/>
    <property type="match status" value="1"/>
</dbReference>
<dbReference type="InterPro" id="IPR018170">
    <property type="entry name" value="Aldo/ket_reductase_CS"/>
</dbReference>
<evidence type="ECO:0000256" key="5">
    <source>
        <dbReference type="PIRSR" id="PIRSR000097-2"/>
    </source>
</evidence>
<dbReference type="PROSITE" id="PS00798">
    <property type="entry name" value="ALDOKETO_REDUCTASE_1"/>
    <property type="match status" value="1"/>
</dbReference>
<dbReference type="PANTHER" id="PTHR43827:SF3">
    <property type="entry name" value="NADP-DEPENDENT OXIDOREDUCTASE DOMAIN-CONTAINING PROTEIN"/>
    <property type="match status" value="1"/>
</dbReference>
<feature type="binding site" evidence="5">
    <location>
        <position position="100"/>
    </location>
    <ligand>
        <name>substrate</name>
    </ligand>
</feature>
<dbReference type="AlphaFoldDB" id="A0A1G6A5W5"/>
<dbReference type="Proteomes" id="UP000199071">
    <property type="component" value="Unassembled WGS sequence"/>
</dbReference>
<dbReference type="Pfam" id="PF00248">
    <property type="entry name" value="Aldo_ket_red"/>
    <property type="match status" value="1"/>
</dbReference>
<evidence type="ECO:0000256" key="2">
    <source>
        <dbReference type="ARBA" id="ARBA00022857"/>
    </source>
</evidence>
<dbReference type="SUPFAM" id="SSF51430">
    <property type="entry name" value="NAD(P)-linked oxidoreductase"/>
    <property type="match status" value="1"/>
</dbReference>
<protein>
    <submittedName>
        <fullName evidence="8">2,5-diketo-D-gluconate reductase B</fullName>
    </submittedName>
</protein>
<dbReference type="PANTHER" id="PTHR43827">
    <property type="entry name" value="2,5-DIKETO-D-GLUCONIC ACID REDUCTASE"/>
    <property type="match status" value="1"/>
</dbReference>
<feature type="site" description="Lowers pKa of active site Tyr" evidence="6">
    <location>
        <position position="69"/>
    </location>
</feature>
<accession>A0A1G6A5W5</accession>
<sequence>MSTGEGALPRIGLGTFGLTGAGGLGALLSAISIGYRHIDTAQSYGTEENVGRAIARSGILRNDFFVTTKVTTANLVRLEESVDDSLNLMGLGYADLVLIHWPGRYDDPPVSDYIGRLARVQDSGKASLIGVSNFTRAHVDQAIAEIGLGRLETNQFEQNVFLQNRVLADHCRDAGIGVTAYMPLAGGRLDQTPLLAEIAARHDAGVNQIALAFLLAIGSVVIPKSATPERQKSNLEAATITLDDAEVAALAALDRGQRFIDPEWGPDWD</sequence>
<dbReference type="GO" id="GO:1990002">
    <property type="term" value="F:methylglyoxal reductase (NADPH) (acetol producing) activity"/>
    <property type="evidence" value="ECO:0007669"/>
    <property type="project" value="TreeGrafter"/>
</dbReference>
<keyword evidence="3" id="KW-0560">Oxidoreductase</keyword>
<evidence type="ECO:0000256" key="3">
    <source>
        <dbReference type="ARBA" id="ARBA00023002"/>
    </source>
</evidence>
<dbReference type="STRING" id="665467.SAMN02982931_00212"/>
<reference evidence="8 9" key="1">
    <citation type="submission" date="2016-10" db="EMBL/GenBank/DDBJ databases">
        <authorList>
            <person name="de Groot N.N."/>
        </authorList>
    </citation>
    <scope>NUCLEOTIDE SEQUENCE [LARGE SCALE GENOMIC DNA]</scope>
    <source>
        <strain evidence="8 9">ATCC 35022</strain>
    </source>
</reference>
<dbReference type="OrthoDB" id="9804790at2"/>
<dbReference type="RefSeq" id="WP_090874359.1">
    <property type="nucleotide sequence ID" value="NZ_FMXQ01000001.1"/>
</dbReference>
<dbReference type="InterPro" id="IPR036812">
    <property type="entry name" value="NAD(P)_OxRdtase_dom_sf"/>
</dbReference>
<feature type="active site" description="Proton donor" evidence="4">
    <location>
        <position position="44"/>
    </location>
</feature>
<keyword evidence="2" id="KW-0521">NADP</keyword>